<proteinExistence type="predicted"/>
<dbReference type="RefSeq" id="WP_249962773.1">
    <property type="nucleotide sequence ID" value="NZ_BQUL01000012.1"/>
</dbReference>
<name>A0AAX3CQH6_9ENTR</name>
<accession>A0AAX3CQH6</accession>
<organism evidence="1 2">
    <name type="scientific">Klebsiella michiganensis</name>
    <dbReference type="NCBI Taxonomy" id="1134687"/>
    <lineage>
        <taxon>Bacteria</taxon>
        <taxon>Pseudomonadati</taxon>
        <taxon>Pseudomonadota</taxon>
        <taxon>Gammaproteobacteria</taxon>
        <taxon>Enterobacterales</taxon>
        <taxon>Enterobacteriaceae</taxon>
        <taxon>Klebsiella/Raoultella group</taxon>
        <taxon>Klebsiella</taxon>
    </lineage>
</organism>
<reference evidence="1" key="1">
    <citation type="submission" date="2022-08" db="EMBL/GenBank/DDBJ databases">
        <title>Genomic characterization and comparative genomic analysis of a strain of klebsiella michiganensis carrying blaKPC-2 isolated from the blood of children with very preterm bloodstream infection.</title>
        <authorList>
            <person name="Zhang N."/>
        </authorList>
    </citation>
    <scope>NUCLEOTIDE SEQUENCE</scope>
    <source>
        <strain evidence="1">BSI-KPN166</strain>
    </source>
</reference>
<sequence length="72" mass="7844">MMAIKIEILIALTPEGFIYCKMTGANTKDASESELATLESLKPVVNESVLNKLKQSGYRVAADYLQPSGKSH</sequence>
<gene>
    <name evidence="1" type="ORF">NP224_26180</name>
</gene>
<dbReference type="Proteomes" id="UP001060345">
    <property type="component" value="Chromosome"/>
</dbReference>
<evidence type="ECO:0000313" key="1">
    <source>
        <dbReference type="EMBL" id="UWZ73624.1"/>
    </source>
</evidence>
<dbReference type="AlphaFoldDB" id="A0AAX3CQH6"/>
<protein>
    <submittedName>
        <fullName evidence="1">Uncharacterized protein</fullName>
    </submittedName>
</protein>
<dbReference type="EMBL" id="CP102103">
    <property type="protein sequence ID" value="UWZ73624.1"/>
    <property type="molecule type" value="Genomic_DNA"/>
</dbReference>
<evidence type="ECO:0000313" key="2">
    <source>
        <dbReference type="Proteomes" id="UP001060345"/>
    </source>
</evidence>